<dbReference type="SMART" id="SM01288">
    <property type="entry name" value="FISNA"/>
    <property type="match status" value="1"/>
</dbReference>
<evidence type="ECO:0000256" key="1">
    <source>
        <dbReference type="ARBA" id="ARBA00022614"/>
    </source>
</evidence>
<dbReference type="InterPro" id="IPR032675">
    <property type="entry name" value="LRR_dom_sf"/>
</dbReference>
<dbReference type="SUPFAM" id="SSF52047">
    <property type="entry name" value="RNI-like"/>
    <property type="match status" value="2"/>
</dbReference>
<dbReference type="Gene3D" id="3.80.10.10">
    <property type="entry name" value="Ribonuclease Inhibitor"/>
    <property type="match status" value="3"/>
</dbReference>
<protein>
    <recommendedName>
        <fullName evidence="4">FISNA domain-containing protein</fullName>
    </recommendedName>
</protein>
<dbReference type="Pfam" id="PF13516">
    <property type="entry name" value="LRR_6"/>
    <property type="match status" value="5"/>
</dbReference>
<feature type="domain" description="FISNA" evidence="4">
    <location>
        <begin position="121"/>
        <end position="191"/>
    </location>
</feature>
<evidence type="ECO:0000256" key="3">
    <source>
        <dbReference type="SAM" id="MobiDB-lite"/>
    </source>
</evidence>
<dbReference type="Pfam" id="PF14484">
    <property type="entry name" value="FISNA"/>
    <property type="match status" value="1"/>
</dbReference>
<gene>
    <name evidence="5" type="ORF">J4Q44_G00114340</name>
</gene>
<dbReference type="InterPro" id="IPR051261">
    <property type="entry name" value="NLR"/>
</dbReference>
<dbReference type="EMBL" id="JAGTTL010000009">
    <property type="protein sequence ID" value="KAK6318143.1"/>
    <property type="molecule type" value="Genomic_DNA"/>
</dbReference>
<name>A0AAN8LVW4_9TELE</name>
<feature type="compositionally biased region" description="Basic and acidic residues" evidence="3">
    <location>
        <begin position="17"/>
        <end position="27"/>
    </location>
</feature>
<proteinExistence type="predicted"/>
<dbReference type="Proteomes" id="UP001356427">
    <property type="component" value="Unassembled WGS sequence"/>
</dbReference>
<dbReference type="PANTHER" id="PTHR24106">
    <property type="entry name" value="NACHT, LRR AND CARD DOMAINS-CONTAINING"/>
    <property type="match status" value="1"/>
</dbReference>
<organism evidence="5 6">
    <name type="scientific">Coregonus suidteri</name>
    <dbReference type="NCBI Taxonomy" id="861788"/>
    <lineage>
        <taxon>Eukaryota</taxon>
        <taxon>Metazoa</taxon>
        <taxon>Chordata</taxon>
        <taxon>Craniata</taxon>
        <taxon>Vertebrata</taxon>
        <taxon>Euteleostomi</taxon>
        <taxon>Actinopterygii</taxon>
        <taxon>Neopterygii</taxon>
        <taxon>Teleostei</taxon>
        <taxon>Protacanthopterygii</taxon>
        <taxon>Salmoniformes</taxon>
        <taxon>Salmonidae</taxon>
        <taxon>Coregoninae</taxon>
        <taxon>Coregonus</taxon>
    </lineage>
</organism>
<dbReference type="InterPro" id="IPR001611">
    <property type="entry name" value="Leu-rich_rpt"/>
</dbReference>
<evidence type="ECO:0000259" key="4">
    <source>
        <dbReference type="SMART" id="SM01288"/>
    </source>
</evidence>
<keyword evidence="1" id="KW-0433">Leucine-rich repeat</keyword>
<dbReference type="InterPro" id="IPR029495">
    <property type="entry name" value="NACHT-assoc"/>
</dbReference>
<dbReference type="AlphaFoldDB" id="A0AAN8LVW4"/>
<keyword evidence="6" id="KW-1185">Reference proteome</keyword>
<reference evidence="5 6" key="1">
    <citation type="submission" date="2021-04" db="EMBL/GenBank/DDBJ databases">
        <authorList>
            <person name="De Guttry C."/>
            <person name="Zahm M."/>
            <person name="Klopp C."/>
            <person name="Cabau C."/>
            <person name="Louis A."/>
            <person name="Berthelot C."/>
            <person name="Parey E."/>
            <person name="Roest Crollius H."/>
            <person name="Montfort J."/>
            <person name="Robinson-Rechavi M."/>
            <person name="Bucao C."/>
            <person name="Bouchez O."/>
            <person name="Gislard M."/>
            <person name="Lluch J."/>
            <person name="Milhes M."/>
            <person name="Lampietro C."/>
            <person name="Lopez Roques C."/>
            <person name="Donnadieu C."/>
            <person name="Braasch I."/>
            <person name="Desvignes T."/>
            <person name="Postlethwait J."/>
            <person name="Bobe J."/>
            <person name="Wedekind C."/>
            <person name="Guiguen Y."/>
        </authorList>
    </citation>
    <scope>NUCLEOTIDE SEQUENCE [LARGE SCALE GENOMIC DNA]</scope>
    <source>
        <strain evidence="5">Cs_M1</strain>
        <tissue evidence="5">Blood</tissue>
    </source>
</reference>
<dbReference type="SMART" id="SM00368">
    <property type="entry name" value="LRR_RI"/>
    <property type="match status" value="11"/>
</dbReference>
<feature type="region of interest" description="Disordered" evidence="3">
    <location>
        <begin position="1"/>
        <end position="36"/>
    </location>
</feature>
<feature type="compositionally biased region" description="Polar residues" evidence="3">
    <location>
        <begin position="1"/>
        <end position="16"/>
    </location>
</feature>
<keyword evidence="2" id="KW-0677">Repeat</keyword>
<evidence type="ECO:0000313" key="5">
    <source>
        <dbReference type="EMBL" id="KAK6318143.1"/>
    </source>
</evidence>
<sequence length="567" mass="63139">MGPWDNQSTSEDVLSTEQRDQQDRSESETLNDQSTQSQLTDLASIFKLLEQHIITFVKSELKRLKRLLTPDYPECFDSQEEDQEVVDTEHQESSTRAGTLNITLHILRNMNQKELADTLEKYERDDRCQHECVFEGIAKQGNPTLLNKIYTELYITEGGSGEVNKEHEDSGVVLLSTGLDNPLCKLETLSLSACRVREEGCTSLASALRSNPSHLRELDLSYNNPGDSGVELLSAVLEDPHYELETLRLSNCDVTDKDTPRLSCCRISEDSCASLASALRSNPSHLRELDLTDNEPGDSGVELLSAVLEDPHCELQTLSLSWCVVKEEGFGFLASALRSNPSHLRELDLSKNTLGDSTVELLSVVLEDCKLERLRLSHCSVTEEDCAFLASALRSNPSHLRELDLDWNPVVKLGLKELSVVLDDPLCQLETLRLSEDPRCKLEKLSLYSCQIKEEGCAALASALRSNPSHLRELDLSYNNPGDSGVELLSAVLEDPLCQLEILKLWHCAITEEGFASLASALKSTPSRMWQLELRTDQSLKSHWLGLNPSLELCYNDPGASAVINLK</sequence>
<evidence type="ECO:0000313" key="6">
    <source>
        <dbReference type="Proteomes" id="UP001356427"/>
    </source>
</evidence>
<comment type="caution">
    <text evidence="5">The sequence shown here is derived from an EMBL/GenBank/DDBJ whole genome shotgun (WGS) entry which is preliminary data.</text>
</comment>
<accession>A0AAN8LVW4</accession>
<evidence type="ECO:0000256" key="2">
    <source>
        <dbReference type="ARBA" id="ARBA00022737"/>
    </source>
</evidence>